<organism evidence="1 2">
    <name type="scientific">Myroides guanonis</name>
    <dbReference type="NCBI Taxonomy" id="1150112"/>
    <lineage>
        <taxon>Bacteria</taxon>
        <taxon>Pseudomonadati</taxon>
        <taxon>Bacteroidota</taxon>
        <taxon>Flavobacteriia</taxon>
        <taxon>Flavobacteriales</taxon>
        <taxon>Flavobacteriaceae</taxon>
        <taxon>Myroides</taxon>
    </lineage>
</organism>
<gene>
    <name evidence="1" type="ORF">SAMN04487893_104111</name>
</gene>
<dbReference type="AlphaFoldDB" id="A0A1I3PFV0"/>
<evidence type="ECO:0000313" key="1">
    <source>
        <dbReference type="EMBL" id="SFJ20382.1"/>
    </source>
</evidence>
<dbReference type="Gene3D" id="2.180.10.10">
    <property type="entry name" value="RHS repeat-associated core"/>
    <property type="match status" value="1"/>
</dbReference>
<sequence length="229" mass="25303">MPQWNPYSYTFNNPINFTDPTGMVPEGKEDWFVNKNTGNVVKVGGVSDLSTLSSQEVNKLQLGDVNDYNRLGKDNMFGDVGYPGVEGSLSDHKNISMNSESQNFMSQNGYYVGESLMIQEKEITSGGRVGNENYSHTVGSIKQLESLGITYAPLDKFNEKSDIQMQKFKGDNISVTTATYNYTVGFHSPTTVVNPVFQSNKKGMSNSIPLNIFKGMVEAFSDLIGAKRK</sequence>
<proteinExistence type="predicted"/>
<name>A0A1I3PFV0_9FLAO</name>
<keyword evidence="2" id="KW-1185">Reference proteome</keyword>
<dbReference type="Proteomes" id="UP000243887">
    <property type="component" value="Unassembled WGS sequence"/>
</dbReference>
<protein>
    <recommendedName>
        <fullName evidence="3">RHS repeat-associated core domain-containing protein</fullName>
    </recommendedName>
</protein>
<dbReference type="EMBL" id="FORU01000004">
    <property type="protein sequence ID" value="SFJ20382.1"/>
    <property type="molecule type" value="Genomic_DNA"/>
</dbReference>
<dbReference type="STRING" id="1150112.SAMN04487893_104111"/>
<accession>A0A1I3PFV0</accession>
<evidence type="ECO:0000313" key="2">
    <source>
        <dbReference type="Proteomes" id="UP000243887"/>
    </source>
</evidence>
<reference evidence="2" key="1">
    <citation type="submission" date="2016-10" db="EMBL/GenBank/DDBJ databases">
        <authorList>
            <person name="Varghese N."/>
            <person name="Submissions S."/>
        </authorList>
    </citation>
    <scope>NUCLEOTIDE SEQUENCE [LARGE SCALE GENOMIC DNA]</scope>
    <source>
        <strain evidence="2">DSM 26542</strain>
    </source>
</reference>
<evidence type="ECO:0008006" key="3">
    <source>
        <dbReference type="Google" id="ProtNLM"/>
    </source>
</evidence>